<dbReference type="OrthoDB" id="4183094at2"/>
<keyword evidence="2" id="KW-1185">Reference proteome</keyword>
<comment type="caution">
    <text evidence="1">The sequence shown here is derived from an EMBL/GenBank/DDBJ whole genome shotgun (WGS) entry which is preliminary data.</text>
</comment>
<proteinExistence type="predicted"/>
<protein>
    <submittedName>
        <fullName evidence="1">Uncharacterized protein</fullName>
    </submittedName>
</protein>
<dbReference type="Proteomes" id="UP000262477">
    <property type="component" value="Unassembled WGS sequence"/>
</dbReference>
<organism evidence="1 2">
    <name type="scientific">Streptomyces inhibens</name>
    <dbReference type="NCBI Taxonomy" id="2293571"/>
    <lineage>
        <taxon>Bacteria</taxon>
        <taxon>Bacillati</taxon>
        <taxon>Actinomycetota</taxon>
        <taxon>Actinomycetes</taxon>
        <taxon>Kitasatosporales</taxon>
        <taxon>Streptomycetaceae</taxon>
        <taxon>Streptomyces</taxon>
    </lineage>
</organism>
<name>A0A371PPK7_STRIH</name>
<evidence type="ECO:0000313" key="2">
    <source>
        <dbReference type="Proteomes" id="UP000262477"/>
    </source>
</evidence>
<accession>A0A371PPK7</accession>
<reference evidence="1 2" key="1">
    <citation type="submission" date="2018-08" db="EMBL/GenBank/DDBJ databases">
        <title>Streptomyces NEAU-D10 sp. nov., a novel Actinomycete isolated from soil.</title>
        <authorList>
            <person name="Jin L."/>
        </authorList>
    </citation>
    <scope>NUCLEOTIDE SEQUENCE [LARGE SCALE GENOMIC DNA]</scope>
    <source>
        <strain evidence="1 2">NEAU-D10</strain>
    </source>
</reference>
<gene>
    <name evidence="1" type="ORF">DY245_43185</name>
</gene>
<evidence type="ECO:0000313" key="1">
    <source>
        <dbReference type="EMBL" id="REK84460.1"/>
    </source>
</evidence>
<dbReference type="EMBL" id="QUAC01000484">
    <property type="protein sequence ID" value="REK84460.1"/>
    <property type="molecule type" value="Genomic_DNA"/>
</dbReference>
<sequence length="182" mass="20361">MPEPLRRAVHELVSEAVLNCQEVLRYTEPDQAHDWKRMTLIRATDAADTMDMASMLIAAYCQKTGTALDTLASYLQTRQQRSRAAGPQDKDREELAGILSDPVPDQDDQAMSLQFSWGQRHAKRALTPEGDPQKLFTEACLYGLRAKLCDDVDSLDSYLPPQMAVMARRVADVLEEPQPAQA</sequence>
<dbReference type="AlphaFoldDB" id="A0A371PPK7"/>